<evidence type="ECO:0000256" key="7">
    <source>
        <dbReference type="ARBA" id="ARBA00022741"/>
    </source>
</evidence>
<protein>
    <submittedName>
        <fullName evidence="16">Diacylglycerol kinase family protein</fullName>
    </submittedName>
</protein>
<organism evidence="16 17">
    <name type="scientific">Pallidibacillus pasinlerensis</name>
    <dbReference type="NCBI Taxonomy" id="2703818"/>
    <lineage>
        <taxon>Bacteria</taxon>
        <taxon>Bacillati</taxon>
        <taxon>Bacillota</taxon>
        <taxon>Bacilli</taxon>
        <taxon>Bacillales</taxon>
        <taxon>Bacillaceae</taxon>
        <taxon>Pallidibacillus</taxon>
    </lineage>
</organism>
<sequence length="115" mass="12915">MKSFFLSFKYAFEGIVSAFKKERNLKIHFVIAAVVIVLGALFKLHKLEWIILILTIGIMIVLELINTSIERTIDLITEDYHPLAKQAKDIAAAACLVFAICTVIIGLIIFLPKII</sequence>
<dbReference type="CDD" id="cd14265">
    <property type="entry name" value="UDPK_IM_like"/>
    <property type="match status" value="1"/>
</dbReference>
<evidence type="ECO:0000256" key="1">
    <source>
        <dbReference type="ARBA" id="ARBA00004651"/>
    </source>
</evidence>
<reference evidence="16 17" key="1">
    <citation type="submission" date="2020-01" db="EMBL/GenBank/DDBJ databases">
        <title>A novel Bacillus sp. from Pasinler.</title>
        <authorList>
            <person name="Adiguzel A."/>
            <person name="Ay H."/>
            <person name="Baltaci M.O."/>
        </authorList>
    </citation>
    <scope>NUCLEOTIDE SEQUENCE [LARGE SCALE GENOMIC DNA]</scope>
    <source>
        <strain evidence="16 17">P1</strain>
    </source>
</reference>
<dbReference type="RefSeq" id="WP_161921303.1">
    <property type="nucleotide sequence ID" value="NZ_JAACYS010000062.1"/>
</dbReference>
<dbReference type="Gene3D" id="1.10.287.3610">
    <property type="match status" value="1"/>
</dbReference>
<feature type="transmembrane region" description="Helical" evidence="15">
    <location>
        <begin position="27"/>
        <end position="44"/>
    </location>
</feature>
<keyword evidence="9" id="KW-0067">ATP-binding</keyword>
<evidence type="ECO:0000256" key="14">
    <source>
        <dbReference type="ARBA" id="ARBA00023264"/>
    </source>
</evidence>
<accession>A0ABX0A4X2</accession>
<keyword evidence="5" id="KW-0808">Transferase</keyword>
<keyword evidence="10 15" id="KW-1133">Transmembrane helix</keyword>
<keyword evidence="6 15" id="KW-0812">Transmembrane</keyword>
<evidence type="ECO:0000256" key="5">
    <source>
        <dbReference type="ARBA" id="ARBA00022679"/>
    </source>
</evidence>
<comment type="similarity">
    <text evidence="2">Belongs to the bacterial diacylglycerol kinase family.</text>
</comment>
<keyword evidence="4" id="KW-0444">Lipid biosynthesis</keyword>
<name>A0ABX0A4X2_9BACI</name>
<evidence type="ECO:0000313" key="16">
    <source>
        <dbReference type="EMBL" id="NCU18477.1"/>
    </source>
</evidence>
<keyword evidence="8 16" id="KW-0418">Kinase</keyword>
<evidence type="ECO:0000256" key="11">
    <source>
        <dbReference type="ARBA" id="ARBA00023098"/>
    </source>
</evidence>
<dbReference type="InterPro" id="IPR033717">
    <property type="entry name" value="UDPK"/>
</dbReference>
<evidence type="ECO:0000256" key="15">
    <source>
        <dbReference type="SAM" id="Phobius"/>
    </source>
</evidence>
<evidence type="ECO:0000256" key="10">
    <source>
        <dbReference type="ARBA" id="ARBA00022989"/>
    </source>
</evidence>
<evidence type="ECO:0000256" key="3">
    <source>
        <dbReference type="ARBA" id="ARBA00022475"/>
    </source>
</evidence>
<dbReference type="PANTHER" id="PTHR34299">
    <property type="entry name" value="DIACYLGLYCEROL KINASE"/>
    <property type="match status" value="1"/>
</dbReference>
<keyword evidence="14" id="KW-1208">Phospholipid metabolism</keyword>
<dbReference type="PANTHER" id="PTHR34299:SF1">
    <property type="entry name" value="DIACYLGLYCEROL KINASE"/>
    <property type="match status" value="1"/>
</dbReference>
<evidence type="ECO:0000256" key="12">
    <source>
        <dbReference type="ARBA" id="ARBA00023136"/>
    </source>
</evidence>
<keyword evidence="12 15" id="KW-0472">Membrane</keyword>
<evidence type="ECO:0000256" key="4">
    <source>
        <dbReference type="ARBA" id="ARBA00022516"/>
    </source>
</evidence>
<evidence type="ECO:0000256" key="2">
    <source>
        <dbReference type="ARBA" id="ARBA00005967"/>
    </source>
</evidence>
<proteinExistence type="inferred from homology"/>
<dbReference type="GO" id="GO:0016301">
    <property type="term" value="F:kinase activity"/>
    <property type="evidence" value="ECO:0007669"/>
    <property type="project" value="UniProtKB-KW"/>
</dbReference>
<feature type="transmembrane region" description="Helical" evidence="15">
    <location>
        <begin position="90"/>
        <end position="111"/>
    </location>
</feature>
<keyword evidence="11" id="KW-0443">Lipid metabolism</keyword>
<keyword evidence="7" id="KW-0547">Nucleotide-binding</keyword>
<dbReference type="EMBL" id="JAACYS010000062">
    <property type="protein sequence ID" value="NCU18477.1"/>
    <property type="molecule type" value="Genomic_DNA"/>
</dbReference>
<evidence type="ECO:0000313" key="17">
    <source>
        <dbReference type="Proteomes" id="UP000743899"/>
    </source>
</evidence>
<dbReference type="InterPro" id="IPR000829">
    <property type="entry name" value="DAGK"/>
</dbReference>
<evidence type="ECO:0000256" key="9">
    <source>
        <dbReference type="ARBA" id="ARBA00022840"/>
    </source>
</evidence>
<gene>
    <name evidence="16" type="ORF">GW534_12210</name>
</gene>
<keyword evidence="3" id="KW-1003">Cell membrane</keyword>
<evidence type="ECO:0000256" key="6">
    <source>
        <dbReference type="ARBA" id="ARBA00022692"/>
    </source>
</evidence>
<comment type="subcellular location">
    <subcellularLocation>
        <location evidence="1">Cell membrane</location>
        <topology evidence="1">Multi-pass membrane protein</topology>
    </subcellularLocation>
</comment>
<keyword evidence="13" id="KW-0594">Phospholipid biosynthesis</keyword>
<keyword evidence="17" id="KW-1185">Reference proteome</keyword>
<dbReference type="InterPro" id="IPR036945">
    <property type="entry name" value="DAGK_sf"/>
</dbReference>
<dbReference type="Proteomes" id="UP000743899">
    <property type="component" value="Unassembled WGS sequence"/>
</dbReference>
<evidence type="ECO:0000256" key="13">
    <source>
        <dbReference type="ARBA" id="ARBA00023209"/>
    </source>
</evidence>
<feature type="transmembrane region" description="Helical" evidence="15">
    <location>
        <begin position="50"/>
        <end position="69"/>
    </location>
</feature>
<dbReference type="Pfam" id="PF01219">
    <property type="entry name" value="DAGK_prokar"/>
    <property type="match status" value="1"/>
</dbReference>
<evidence type="ECO:0000256" key="8">
    <source>
        <dbReference type="ARBA" id="ARBA00022777"/>
    </source>
</evidence>
<comment type="caution">
    <text evidence="16">The sequence shown here is derived from an EMBL/GenBank/DDBJ whole genome shotgun (WGS) entry which is preliminary data.</text>
</comment>